<comment type="similarity">
    <text evidence="1">Belongs to the oxygen-dependent FAD-linked oxidoreductase family.</text>
</comment>
<keyword evidence="5" id="KW-0472">Membrane</keyword>
<proteinExistence type="inferred from homology"/>
<dbReference type="Pfam" id="PF01565">
    <property type="entry name" value="FAD_binding_4"/>
    <property type="match status" value="1"/>
</dbReference>
<dbReference type="Gene3D" id="3.30.465.10">
    <property type="match status" value="1"/>
</dbReference>
<dbReference type="GO" id="GO:0016491">
    <property type="term" value="F:oxidoreductase activity"/>
    <property type="evidence" value="ECO:0007669"/>
    <property type="project" value="UniProtKB-KW"/>
</dbReference>
<keyword evidence="5" id="KW-1133">Transmembrane helix</keyword>
<dbReference type="OrthoDB" id="2151789at2759"/>
<reference evidence="7 8" key="1">
    <citation type="journal article" date="2017" name="G3 (Bethesda)">
        <title>First Draft Genome Sequence of the Pathogenic Fungus Lomentospora prolificans (Formerly Scedosporium prolificans).</title>
        <authorList>
            <person name="Luo R."/>
            <person name="Zimin A."/>
            <person name="Workman R."/>
            <person name="Fan Y."/>
            <person name="Pertea G."/>
            <person name="Grossman N."/>
            <person name="Wear M.P."/>
            <person name="Jia B."/>
            <person name="Miller H."/>
            <person name="Casadevall A."/>
            <person name="Timp W."/>
            <person name="Zhang S.X."/>
            <person name="Salzberg S.L."/>
        </authorList>
    </citation>
    <scope>NUCLEOTIDE SEQUENCE [LARGE SCALE GENOMIC DNA]</scope>
    <source>
        <strain evidence="7 8">JHH-5317</strain>
    </source>
</reference>
<evidence type="ECO:0000256" key="4">
    <source>
        <dbReference type="ARBA" id="ARBA00023002"/>
    </source>
</evidence>
<dbReference type="VEuPathDB" id="FungiDB:jhhlp_004450"/>
<feature type="domain" description="FAD-binding PCMH-type" evidence="6">
    <location>
        <begin position="84"/>
        <end position="266"/>
    </location>
</feature>
<dbReference type="STRING" id="41688.A0A2N3NBR3"/>
<dbReference type="SUPFAM" id="SSF56176">
    <property type="entry name" value="FAD-binding/transporter-associated domain-like"/>
    <property type="match status" value="1"/>
</dbReference>
<keyword evidence="2" id="KW-0285">Flavoprotein</keyword>
<feature type="transmembrane region" description="Helical" evidence="5">
    <location>
        <begin position="6"/>
        <end position="25"/>
    </location>
</feature>
<evidence type="ECO:0000256" key="5">
    <source>
        <dbReference type="SAM" id="Phobius"/>
    </source>
</evidence>
<name>A0A2N3NBR3_9PEZI</name>
<gene>
    <name evidence="7" type="ORF">jhhlp_004450</name>
</gene>
<keyword evidence="8" id="KW-1185">Reference proteome</keyword>
<keyword evidence="4" id="KW-0560">Oxidoreductase</keyword>
<dbReference type="Proteomes" id="UP000233524">
    <property type="component" value="Unassembled WGS sequence"/>
</dbReference>
<accession>A0A2N3NBR3</accession>
<evidence type="ECO:0000259" key="6">
    <source>
        <dbReference type="PROSITE" id="PS51387"/>
    </source>
</evidence>
<keyword evidence="5" id="KW-0812">Transmembrane</keyword>
<dbReference type="InParanoid" id="A0A2N3NBR3"/>
<organism evidence="7 8">
    <name type="scientific">Lomentospora prolificans</name>
    <dbReference type="NCBI Taxonomy" id="41688"/>
    <lineage>
        <taxon>Eukaryota</taxon>
        <taxon>Fungi</taxon>
        <taxon>Dikarya</taxon>
        <taxon>Ascomycota</taxon>
        <taxon>Pezizomycotina</taxon>
        <taxon>Sordariomycetes</taxon>
        <taxon>Hypocreomycetidae</taxon>
        <taxon>Microascales</taxon>
        <taxon>Microascaceae</taxon>
        <taxon>Lomentospora</taxon>
    </lineage>
</organism>
<comment type="caution">
    <text evidence="7">The sequence shown here is derived from an EMBL/GenBank/DDBJ whole genome shotgun (WGS) entry which is preliminary data.</text>
</comment>
<evidence type="ECO:0000313" key="8">
    <source>
        <dbReference type="Proteomes" id="UP000233524"/>
    </source>
</evidence>
<dbReference type="InterPro" id="IPR016169">
    <property type="entry name" value="FAD-bd_PCMH_sub2"/>
</dbReference>
<sequence>MDSQLLIAAGVTTVAIVLASFVALHRFKVAPLVPRSETAPPTDLPEPAAFIRELAVALPESVVFPRDVAGFRTSLEGFWNQINREAIPACVVRPRNTQELSVAVKHLKVEYDQRAYSHISHQGFFAVRSGGANPANGLAGIENGVLLDLSLLNEVVVSEDQKSVTVGTGAFWVDVYAKLEEKGLAVVGGRSSPVAVGGSTLQGGMSFYSPQHGFICSNVISYEVVLADGSIVNASAEENSDLWRAFKGGGNNFGVVARFTVPAFPAGKIWSGSFISPGFRAVSTFTALHEYAKKAGSGEAFDERAAPPIMSIAYMTRWRLSLFHTYLVYTESQSRSWPKHFQNSPFKSIWNLHKEIKQETARQAVNYLGSLSPPGKRNVYATTTIRNDLKTILDAHTIWRETLSSIKHLNNSVFVLVFQVILPQWMNKGDPNMLGLQDCKEPLLVLEAVCDWTEIKEDQVVKEAAHRCIERIEQASEANGASHPFRFQNYCSERQRPLDGFGSKSLRFMQNVSQKYDPDGLFQAGGHKGFRLNMAKKDAFE</sequence>
<dbReference type="PROSITE" id="PS51387">
    <property type="entry name" value="FAD_PCMH"/>
    <property type="match status" value="1"/>
</dbReference>
<dbReference type="PANTHER" id="PTHR42973:SF4">
    <property type="entry name" value="FAD BINDING DOMAIN PROTEIN"/>
    <property type="match status" value="1"/>
</dbReference>
<evidence type="ECO:0000256" key="1">
    <source>
        <dbReference type="ARBA" id="ARBA00005466"/>
    </source>
</evidence>
<evidence type="ECO:0000256" key="2">
    <source>
        <dbReference type="ARBA" id="ARBA00022630"/>
    </source>
</evidence>
<evidence type="ECO:0000313" key="7">
    <source>
        <dbReference type="EMBL" id="PKS09827.1"/>
    </source>
</evidence>
<dbReference type="InterPro" id="IPR050416">
    <property type="entry name" value="FAD-linked_Oxidoreductase"/>
</dbReference>
<dbReference type="InterPro" id="IPR016166">
    <property type="entry name" value="FAD-bd_PCMH"/>
</dbReference>
<dbReference type="InterPro" id="IPR036318">
    <property type="entry name" value="FAD-bd_PCMH-like_sf"/>
</dbReference>
<keyword evidence="3" id="KW-0274">FAD</keyword>
<dbReference type="GO" id="GO:0071949">
    <property type="term" value="F:FAD binding"/>
    <property type="evidence" value="ECO:0007669"/>
    <property type="project" value="InterPro"/>
</dbReference>
<dbReference type="PANTHER" id="PTHR42973">
    <property type="entry name" value="BINDING OXIDOREDUCTASE, PUTATIVE (AFU_ORTHOLOGUE AFUA_1G17690)-RELATED"/>
    <property type="match status" value="1"/>
</dbReference>
<protein>
    <recommendedName>
        <fullName evidence="6">FAD-binding PCMH-type domain-containing protein</fullName>
    </recommendedName>
</protein>
<dbReference type="EMBL" id="NLAX01000010">
    <property type="protein sequence ID" value="PKS09827.1"/>
    <property type="molecule type" value="Genomic_DNA"/>
</dbReference>
<evidence type="ECO:0000256" key="3">
    <source>
        <dbReference type="ARBA" id="ARBA00022827"/>
    </source>
</evidence>
<dbReference type="AlphaFoldDB" id="A0A2N3NBR3"/>
<dbReference type="InterPro" id="IPR006094">
    <property type="entry name" value="Oxid_FAD_bind_N"/>
</dbReference>